<dbReference type="Proteomes" id="UP001057134">
    <property type="component" value="Chromosome"/>
</dbReference>
<keyword evidence="1" id="KW-0732">Signal</keyword>
<sequence length="133" mass="14255">MNLSMKKAFSMMLLVFVVALAFAVPAFAASQSYEFYYQGDPSSPYNSHVNGYIVGDADVTGTTVTITLAGDNYGDLQADNGTTGFVTASKSINGNGDSVFTFTNSDPSEDIETLLYVNAGPHTQAFDLTLHWN</sequence>
<evidence type="ECO:0000256" key="1">
    <source>
        <dbReference type="SAM" id="SignalP"/>
    </source>
</evidence>
<evidence type="ECO:0000313" key="2">
    <source>
        <dbReference type="EMBL" id="UQZ86135.1"/>
    </source>
</evidence>
<dbReference type="EMBL" id="CP027059">
    <property type="protein sequence ID" value="UQZ86135.1"/>
    <property type="molecule type" value="Genomic_DNA"/>
</dbReference>
<feature type="signal peptide" evidence="1">
    <location>
        <begin position="1"/>
        <end position="28"/>
    </location>
</feature>
<evidence type="ECO:0000313" key="3">
    <source>
        <dbReference type="Proteomes" id="UP001057134"/>
    </source>
</evidence>
<accession>A0ABY4RWH7</accession>
<proteinExistence type="predicted"/>
<name>A0ABY4RWH7_9BACL</name>
<reference evidence="2" key="1">
    <citation type="submission" date="2018-02" db="EMBL/GenBank/DDBJ databases">
        <authorList>
            <person name="Kim S.-K."/>
            <person name="Jung H.-I."/>
            <person name="Lee S.-W."/>
        </authorList>
    </citation>
    <scope>NUCLEOTIDE SEQUENCE</scope>
    <source>
        <strain evidence="2">SK3146</strain>
    </source>
</reference>
<dbReference type="RefSeq" id="WP_249861700.1">
    <property type="nucleotide sequence ID" value="NZ_CP027059.1"/>
</dbReference>
<protein>
    <submittedName>
        <fullName evidence="2">Uncharacterized protein</fullName>
    </submittedName>
</protein>
<organism evidence="2 3">
    <name type="scientific">Paenibacillus konkukensis</name>
    <dbReference type="NCBI Taxonomy" id="2020716"/>
    <lineage>
        <taxon>Bacteria</taxon>
        <taxon>Bacillati</taxon>
        <taxon>Bacillota</taxon>
        <taxon>Bacilli</taxon>
        <taxon>Bacillales</taxon>
        <taxon>Paenibacillaceae</taxon>
        <taxon>Paenibacillus</taxon>
    </lineage>
</organism>
<gene>
    <name evidence="2" type="ORF">SK3146_05427</name>
</gene>
<keyword evidence="3" id="KW-1185">Reference proteome</keyword>
<reference evidence="2" key="2">
    <citation type="journal article" date="2021" name="J Anim Sci Technol">
        <title>Complete genome sequence of Paenibacillus konkukensis sp. nov. SK3146 as a potential probiotic strain.</title>
        <authorList>
            <person name="Jung H.I."/>
            <person name="Park S."/>
            <person name="Niu K.M."/>
            <person name="Lee S.W."/>
            <person name="Kothari D."/>
            <person name="Yi K.J."/>
            <person name="Kim S.K."/>
        </authorList>
    </citation>
    <scope>NUCLEOTIDE SEQUENCE</scope>
    <source>
        <strain evidence="2">SK3146</strain>
    </source>
</reference>
<feature type="chain" id="PRO_5046014651" evidence="1">
    <location>
        <begin position="29"/>
        <end position="133"/>
    </location>
</feature>